<keyword evidence="2 14" id="KW-0723">Serine/threonine-protein kinase</keyword>
<dbReference type="InterPro" id="IPR050339">
    <property type="entry name" value="CC_SR_Kinase"/>
</dbReference>
<keyword evidence="3" id="KW-0808">Transferase</keyword>
<dbReference type="PROSITE" id="PS00108">
    <property type="entry name" value="PROTEIN_KINASE_ST"/>
    <property type="match status" value="1"/>
</dbReference>
<dbReference type="GO" id="GO:0005524">
    <property type="term" value="F:ATP binding"/>
    <property type="evidence" value="ECO:0007669"/>
    <property type="project" value="UniProtKB-UniRule"/>
</dbReference>
<reference evidence="17" key="1">
    <citation type="submission" date="2020-12" db="UniProtKB">
        <authorList>
            <consortium name="WormBaseParasite"/>
        </authorList>
    </citation>
    <scope>IDENTIFICATION</scope>
    <source>
        <strain evidence="17">MHco3</strain>
    </source>
</reference>
<evidence type="ECO:0000256" key="2">
    <source>
        <dbReference type="ARBA" id="ARBA00022527"/>
    </source>
</evidence>
<dbReference type="Proteomes" id="UP000025227">
    <property type="component" value="Unplaced"/>
</dbReference>
<dbReference type="InterPro" id="IPR011009">
    <property type="entry name" value="Kinase-like_dom_sf"/>
</dbReference>
<comment type="catalytic activity">
    <reaction evidence="11">
        <text>L-threonyl-[protein] + ATP = O-phospho-L-threonyl-[protein] + ADP + H(+)</text>
        <dbReference type="Rhea" id="RHEA:46608"/>
        <dbReference type="Rhea" id="RHEA-COMP:11060"/>
        <dbReference type="Rhea" id="RHEA-COMP:11605"/>
        <dbReference type="ChEBI" id="CHEBI:15378"/>
        <dbReference type="ChEBI" id="CHEBI:30013"/>
        <dbReference type="ChEBI" id="CHEBI:30616"/>
        <dbReference type="ChEBI" id="CHEBI:61977"/>
        <dbReference type="ChEBI" id="CHEBI:456216"/>
        <dbReference type="EC" id="2.7.11.1"/>
    </reaction>
</comment>
<proteinExistence type="inferred from homology"/>
<dbReference type="Gene3D" id="1.10.510.10">
    <property type="entry name" value="Transferase(Phosphotransferase) domain 1"/>
    <property type="match status" value="1"/>
</dbReference>
<name>A0A7I4YH58_HAECO</name>
<evidence type="ECO:0000313" key="17">
    <source>
        <dbReference type="WBParaSite" id="HCON_00099810-00001"/>
    </source>
</evidence>
<dbReference type="GO" id="GO:0046872">
    <property type="term" value="F:metal ion binding"/>
    <property type="evidence" value="ECO:0007669"/>
    <property type="project" value="UniProtKB-KW"/>
</dbReference>
<comment type="catalytic activity">
    <reaction evidence="12">
        <text>L-seryl-[protein] + ATP = O-phospho-L-seryl-[protein] + ADP + H(+)</text>
        <dbReference type="Rhea" id="RHEA:17989"/>
        <dbReference type="Rhea" id="RHEA-COMP:9863"/>
        <dbReference type="Rhea" id="RHEA-COMP:11604"/>
        <dbReference type="ChEBI" id="CHEBI:15378"/>
        <dbReference type="ChEBI" id="CHEBI:29999"/>
        <dbReference type="ChEBI" id="CHEBI:30616"/>
        <dbReference type="ChEBI" id="CHEBI:83421"/>
        <dbReference type="ChEBI" id="CHEBI:456216"/>
        <dbReference type="EC" id="2.7.11.1"/>
    </reaction>
</comment>
<keyword evidence="16" id="KW-1185">Reference proteome</keyword>
<feature type="domain" description="Protein kinase" evidence="15">
    <location>
        <begin position="87"/>
        <end position="334"/>
    </location>
</feature>
<dbReference type="GO" id="GO:0004674">
    <property type="term" value="F:protein serine/threonine kinase activity"/>
    <property type="evidence" value="ECO:0007669"/>
    <property type="project" value="UniProtKB-KW"/>
</dbReference>
<evidence type="ECO:0000256" key="1">
    <source>
        <dbReference type="ARBA" id="ARBA00012513"/>
    </source>
</evidence>
<dbReference type="PROSITE" id="PS50011">
    <property type="entry name" value="PROTEIN_KINASE_DOM"/>
    <property type="match status" value="1"/>
</dbReference>
<evidence type="ECO:0000256" key="10">
    <source>
        <dbReference type="ARBA" id="ARBA00037982"/>
    </source>
</evidence>
<dbReference type="GO" id="GO:0005737">
    <property type="term" value="C:cytoplasm"/>
    <property type="evidence" value="ECO:0007669"/>
    <property type="project" value="TreeGrafter"/>
</dbReference>
<dbReference type="InterPro" id="IPR008271">
    <property type="entry name" value="Ser/Thr_kinase_AS"/>
</dbReference>
<accession>A0A7I4YH58</accession>
<keyword evidence="5 13" id="KW-0547">Nucleotide-binding</keyword>
<dbReference type="GO" id="GO:0051321">
    <property type="term" value="P:meiotic cell cycle"/>
    <property type="evidence" value="ECO:0007669"/>
    <property type="project" value="TreeGrafter"/>
</dbReference>
<dbReference type="SUPFAM" id="SSF56112">
    <property type="entry name" value="Protein kinase-like (PK-like)"/>
    <property type="match status" value="1"/>
</dbReference>
<dbReference type="PANTHER" id="PTHR11042:SF183">
    <property type="entry name" value="MEMBRANE-ASSOCIATED TYROSINE- AND THREONINE-SPECIFIC CDC2-INHIBITORY KINASE"/>
    <property type="match status" value="1"/>
</dbReference>
<evidence type="ECO:0000256" key="11">
    <source>
        <dbReference type="ARBA" id="ARBA00047899"/>
    </source>
</evidence>
<dbReference type="GO" id="GO:0005634">
    <property type="term" value="C:nucleus"/>
    <property type="evidence" value="ECO:0007669"/>
    <property type="project" value="TreeGrafter"/>
</dbReference>
<keyword evidence="7 13" id="KW-0067">ATP-binding</keyword>
<dbReference type="EC" id="2.7.11.1" evidence="1"/>
<dbReference type="OMA" id="MEVPRMN"/>
<evidence type="ECO:0000256" key="3">
    <source>
        <dbReference type="ARBA" id="ARBA00022679"/>
    </source>
</evidence>
<feature type="binding site" evidence="13">
    <location>
        <position position="116"/>
    </location>
    <ligand>
        <name>ATP</name>
        <dbReference type="ChEBI" id="CHEBI:30616"/>
    </ligand>
</feature>
<evidence type="ECO:0000256" key="8">
    <source>
        <dbReference type="ARBA" id="ARBA00022842"/>
    </source>
</evidence>
<dbReference type="SMART" id="SM00220">
    <property type="entry name" value="S_TKc"/>
    <property type="match status" value="1"/>
</dbReference>
<evidence type="ECO:0000256" key="5">
    <source>
        <dbReference type="ARBA" id="ARBA00022741"/>
    </source>
</evidence>
<dbReference type="AlphaFoldDB" id="A0A7I4YH58"/>
<evidence type="ECO:0000256" key="6">
    <source>
        <dbReference type="ARBA" id="ARBA00022777"/>
    </source>
</evidence>
<evidence type="ECO:0000256" key="7">
    <source>
        <dbReference type="ARBA" id="ARBA00022840"/>
    </source>
</evidence>
<evidence type="ECO:0000256" key="13">
    <source>
        <dbReference type="PROSITE-ProRule" id="PRU10141"/>
    </source>
</evidence>
<dbReference type="Pfam" id="PF00069">
    <property type="entry name" value="Pkinase"/>
    <property type="match status" value="1"/>
</dbReference>
<evidence type="ECO:0000256" key="12">
    <source>
        <dbReference type="ARBA" id="ARBA00048679"/>
    </source>
</evidence>
<keyword evidence="8" id="KW-0460">Magnesium</keyword>
<dbReference type="OrthoDB" id="5337378at2759"/>
<dbReference type="InterPro" id="IPR000719">
    <property type="entry name" value="Prot_kinase_dom"/>
</dbReference>
<dbReference type="PANTHER" id="PTHR11042">
    <property type="entry name" value="EUKARYOTIC TRANSLATION INITIATION FACTOR 2-ALPHA KINASE EIF2-ALPHA KINASE -RELATED"/>
    <property type="match status" value="1"/>
</dbReference>
<dbReference type="PROSITE" id="PS00107">
    <property type="entry name" value="PROTEIN_KINASE_ATP"/>
    <property type="match status" value="1"/>
</dbReference>
<dbReference type="GO" id="GO:0110031">
    <property type="term" value="P:negative regulation of G2/MI transition of meiotic cell cycle"/>
    <property type="evidence" value="ECO:0007669"/>
    <property type="project" value="TreeGrafter"/>
</dbReference>
<dbReference type="WBParaSite" id="HCON_00099810-00001">
    <property type="protein sequence ID" value="HCON_00099810-00001"/>
    <property type="gene ID" value="HCON_00099810"/>
</dbReference>
<keyword evidence="9" id="KW-0131">Cell cycle</keyword>
<keyword evidence="6" id="KW-0418">Kinase</keyword>
<comment type="similarity">
    <text evidence="10">Belongs to the protein kinase superfamily. Ser/Thr protein kinase family. GCN2 subfamily.</text>
</comment>
<evidence type="ECO:0000256" key="4">
    <source>
        <dbReference type="ARBA" id="ARBA00022723"/>
    </source>
</evidence>
<evidence type="ECO:0000256" key="9">
    <source>
        <dbReference type="ARBA" id="ARBA00023306"/>
    </source>
</evidence>
<organism evidence="16 17">
    <name type="scientific">Haemonchus contortus</name>
    <name type="common">Barber pole worm</name>
    <dbReference type="NCBI Taxonomy" id="6289"/>
    <lineage>
        <taxon>Eukaryota</taxon>
        <taxon>Metazoa</taxon>
        <taxon>Ecdysozoa</taxon>
        <taxon>Nematoda</taxon>
        <taxon>Chromadorea</taxon>
        <taxon>Rhabditida</taxon>
        <taxon>Rhabditina</taxon>
        <taxon>Rhabditomorpha</taxon>
        <taxon>Strongyloidea</taxon>
        <taxon>Trichostrongylidae</taxon>
        <taxon>Haemonchus</taxon>
    </lineage>
</organism>
<evidence type="ECO:0000259" key="15">
    <source>
        <dbReference type="PROSITE" id="PS50011"/>
    </source>
</evidence>
<protein>
    <recommendedName>
        <fullName evidence="1">non-specific serine/threonine protein kinase</fullName>
        <ecNumber evidence="1">2.7.11.1</ecNumber>
    </recommendedName>
</protein>
<keyword evidence="4" id="KW-0479">Metal-binding</keyword>
<evidence type="ECO:0000313" key="16">
    <source>
        <dbReference type="Proteomes" id="UP000025227"/>
    </source>
</evidence>
<sequence length="436" mass="50588">MLLESPPPSKETFLCHSPTRSKTYQATFSTTRMTRIPRRRSSGIYPPGFQVMRPRLVTARNTPVDDIEKSSTIYQYSKTKTYFEQCFKIVRQLGRGVFGEALEVENLEDGKRYAIKRALHTFESSGDRRQKLHEAMLHESIPAHQNIVRYEKAWEERGRLYIQTELCRSNLADYRRCFGILRMNELYTVLLDVLQAINHMHSMGLLHMDVKPSNIFISTEGTSCKLGDFGLAFNLNEDSMDSAQEGDKYYMAPEILNNPPTTAADVYSLGITLLELSTNVDLENDKELIRDGKVPNAWFGEIDQNLTDIIKSMLEPNALKRPSTKGLLEALRLLQLQSTCFREMEVPRMNRHLGTEDKDWDIDSEEEDNVRNRFHMTTIKNVRLRLNFDSDDFSETPKEVKPTTPHPLRIFCRRLIEDDDSEDQNTKSMKRRRLFD</sequence>
<dbReference type="InterPro" id="IPR017441">
    <property type="entry name" value="Protein_kinase_ATP_BS"/>
</dbReference>
<evidence type="ECO:0000256" key="14">
    <source>
        <dbReference type="RuleBase" id="RU000304"/>
    </source>
</evidence>
<dbReference type="Gene3D" id="3.30.200.20">
    <property type="entry name" value="Phosphorylase Kinase, domain 1"/>
    <property type="match status" value="1"/>
</dbReference>